<gene>
    <name evidence="1" type="ORF">N7452_005325</name>
</gene>
<evidence type="ECO:0000313" key="2">
    <source>
        <dbReference type="Proteomes" id="UP001147695"/>
    </source>
</evidence>
<proteinExistence type="predicted"/>
<reference evidence="1" key="1">
    <citation type="submission" date="2022-12" db="EMBL/GenBank/DDBJ databases">
        <authorList>
            <person name="Petersen C."/>
        </authorList>
    </citation>
    <scope>NUCLEOTIDE SEQUENCE</scope>
    <source>
        <strain evidence="1">IBT 35673</strain>
    </source>
</reference>
<sequence length="320" mass="36067">MSDPFSVAGSAVGVISLGLSVCGKIVDYCRAYHGYDEDIRKVTVNAESLGEILQDLNDVIDITQTIQPLAAIRLSKKIVGIEEQIKRIESVLKRYGPDKNTEGFSQKARNQVKKSIYAFRKDALREMAADLDGLQKNLQTALEVHTLKQISQMWEEMRHMTRLITRDNGKMPPSLLRDCCRKNQQHRFDMTIESDDPSGGQPIKQTQARTTKRICSSSRWLGYVIGISFNMTTGAGGLSICPTLDVNPVIFSDNPGYQRIELLLDSINWNDNFDDDFEALQSSIADSRLDPSRTLLHLDINSIRNLEAKNVLLFEVFRLI</sequence>
<dbReference type="Proteomes" id="UP001147695">
    <property type="component" value="Unassembled WGS sequence"/>
</dbReference>
<accession>A0A9W9QIE6</accession>
<evidence type="ECO:0008006" key="3">
    <source>
        <dbReference type="Google" id="ProtNLM"/>
    </source>
</evidence>
<dbReference type="EMBL" id="JAPZBQ010000003">
    <property type="protein sequence ID" value="KAJ5338597.1"/>
    <property type="molecule type" value="Genomic_DNA"/>
</dbReference>
<organism evidence="1 2">
    <name type="scientific">Penicillium brevicompactum</name>
    <dbReference type="NCBI Taxonomy" id="5074"/>
    <lineage>
        <taxon>Eukaryota</taxon>
        <taxon>Fungi</taxon>
        <taxon>Dikarya</taxon>
        <taxon>Ascomycota</taxon>
        <taxon>Pezizomycotina</taxon>
        <taxon>Eurotiomycetes</taxon>
        <taxon>Eurotiomycetidae</taxon>
        <taxon>Eurotiales</taxon>
        <taxon>Aspergillaceae</taxon>
        <taxon>Penicillium</taxon>
    </lineage>
</organism>
<name>A0A9W9QIE6_PENBR</name>
<dbReference type="AlphaFoldDB" id="A0A9W9QIE6"/>
<comment type="caution">
    <text evidence="1">The sequence shown here is derived from an EMBL/GenBank/DDBJ whole genome shotgun (WGS) entry which is preliminary data.</text>
</comment>
<protein>
    <recommendedName>
        <fullName evidence="3">Fungal N-terminal domain-containing protein</fullName>
    </recommendedName>
</protein>
<evidence type="ECO:0000313" key="1">
    <source>
        <dbReference type="EMBL" id="KAJ5338597.1"/>
    </source>
</evidence>
<reference evidence="1" key="2">
    <citation type="journal article" date="2023" name="IMA Fungus">
        <title>Comparative genomic study of the Penicillium genus elucidates a diverse pangenome and 15 lateral gene transfer events.</title>
        <authorList>
            <person name="Petersen C."/>
            <person name="Sorensen T."/>
            <person name="Nielsen M.R."/>
            <person name="Sondergaard T.E."/>
            <person name="Sorensen J.L."/>
            <person name="Fitzpatrick D.A."/>
            <person name="Frisvad J.C."/>
            <person name="Nielsen K.L."/>
        </authorList>
    </citation>
    <scope>NUCLEOTIDE SEQUENCE</scope>
    <source>
        <strain evidence="1">IBT 35673</strain>
    </source>
</reference>